<evidence type="ECO:0000256" key="1">
    <source>
        <dbReference type="ARBA" id="ARBA00007358"/>
    </source>
</evidence>
<dbReference type="SUPFAM" id="SSF56796">
    <property type="entry name" value="Dehydroquinate synthase-like"/>
    <property type="match status" value="1"/>
</dbReference>
<dbReference type="InterPro" id="IPR001670">
    <property type="entry name" value="ADH_Fe/GldA"/>
</dbReference>
<dbReference type="InterPro" id="IPR056798">
    <property type="entry name" value="ADH_Fe_C"/>
</dbReference>
<dbReference type="PANTHER" id="PTHR43633:SF1">
    <property type="entry name" value="ALCOHOL DEHYDROGENASE YQHD"/>
    <property type="match status" value="1"/>
</dbReference>
<dbReference type="PANTHER" id="PTHR43633">
    <property type="entry name" value="ALCOHOL DEHYDROGENASE YQHD"/>
    <property type="match status" value="1"/>
</dbReference>
<evidence type="ECO:0000313" key="6">
    <source>
        <dbReference type="Proteomes" id="UP000595917"/>
    </source>
</evidence>
<dbReference type="RefSeq" id="WP_215625833.1">
    <property type="nucleotide sequence ID" value="NZ_CP067089.2"/>
</dbReference>
<feature type="domain" description="Alcohol dehydrogenase iron-type/glycerol dehydrogenase GldA" evidence="3">
    <location>
        <begin position="71"/>
        <end position="239"/>
    </location>
</feature>
<evidence type="ECO:0000259" key="4">
    <source>
        <dbReference type="Pfam" id="PF25137"/>
    </source>
</evidence>
<gene>
    <name evidence="5" type="ORF">JFL75_16555</name>
</gene>
<protein>
    <submittedName>
        <fullName evidence="5">Iron-containing alcohol dehydrogenase</fullName>
    </submittedName>
</protein>
<dbReference type="KEGG" id="bhc:JFL75_16555"/>
<dbReference type="GO" id="GO:0008106">
    <property type="term" value="F:alcohol dehydrogenase (NADP+) activity"/>
    <property type="evidence" value="ECO:0007669"/>
    <property type="project" value="TreeGrafter"/>
</dbReference>
<proteinExistence type="inferred from homology"/>
<dbReference type="Pfam" id="PF00465">
    <property type="entry name" value="Fe-ADH"/>
    <property type="match status" value="1"/>
</dbReference>
<dbReference type="GO" id="GO:0005829">
    <property type="term" value="C:cytosol"/>
    <property type="evidence" value="ECO:0007669"/>
    <property type="project" value="TreeGrafter"/>
</dbReference>
<dbReference type="CDD" id="cd08187">
    <property type="entry name" value="BDH"/>
    <property type="match status" value="1"/>
</dbReference>
<dbReference type="GO" id="GO:1990362">
    <property type="term" value="F:butanol dehydrogenase (NAD+) activity"/>
    <property type="evidence" value="ECO:0007669"/>
    <property type="project" value="InterPro"/>
</dbReference>
<sequence length="447" mass="49309">MKSCKKYTADLLGCQSKLFYLFITIIFLKENIRRNWDNAGYFIHSIQFLVDILDMIIHNQPMENFALNQKTSIYFGKGEEKLAGPKIKAYADSCLVVHDGGDYLKDLLAAVRTSLTDAGVRFFELSGITANPLVSKANEGIEICRRENLGFVLAVGGGSVMDTAKYIASAINFDGDLLGIPFSAVLNHRILPHAAIVTLSGTSSEVSKAIMIIDDRKEPAIKVMLKNPVFCFDFSIVNPELTYSLPPKQLAAGAMDSISHALEVYFGQTEEEPLLEGYTEGVIRTIIAYAPLALKEPRNYKFRSVLSIAAMMAYSDNLANGGVKQDWGCHNIEKPVTTAFHGTHGVVLGILTPSYIRHVYKKNPRPFVNFAERCFGVDGSGKSEKEIVFEGAARLEAWLAVMGLPTHLREIGITADMLRECAKEGAPAGMVYRIPENEIMEIYGMAE</sequence>
<dbReference type="Gene3D" id="3.40.50.1970">
    <property type="match status" value="1"/>
</dbReference>
<organism evidence="5 6">
    <name type="scientific">Breznakiella homolactica</name>
    <dbReference type="NCBI Taxonomy" id="2798577"/>
    <lineage>
        <taxon>Bacteria</taxon>
        <taxon>Pseudomonadati</taxon>
        <taxon>Spirochaetota</taxon>
        <taxon>Spirochaetia</taxon>
        <taxon>Spirochaetales</taxon>
        <taxon>Breznakiellaceae</taxon>
        <taxon>Breznakiella</taxon>
    </lineage>
</organism>
<dbReference type="AlphaFoldDB" id="A0A7T7XLQ2"/>
<dbReference type="EMBL" id="CP067089">
    <property type="protein sequence ID" value="QQO08527.1"/>
    <property type="molecule type" value="Genomic_DNA"/>
</dbReference>
<accession>A0A7T7XLQ2</accession>
<dbReference type="Proteomes" id="UP000595917">
    <property type="component" value="Chromosome"/>
</dbReference>
<name>A0A7T7XLQ2_9SPIR</name>
<reference evidence="5" key="1">
    <citation type="submission" date="2021-01" db="EMBL/GenBank/DDBJ databases">
        <title>Description of Breznakiella homolactica.</title>
        <authorList>
            <person name="Song Y."/>
            <person name="Brune A."/>
        </authorList>
    </citation>
    <scope>NUCLEOTIDE SEQUENCE</scope>
    <source>
        <strain evidence="5">RmG30</strain>
    </source>
</reference>
<evidence type="ECO:0000313" key="5">
    <source>
        <dbReference type="EMBL" id="QQO08527.1"/>
    </source>
</evidence>
<dbReference type="GO" id="GO:1990002">
    <property type="term" value="F:methylglyoxal reductase (NADPH) (acetol producing) activity"/>
    <property type="evidence" value="ECO:0007669"/>
    <property type="project" value="TreeGrafter"/>
</dbReference>
<dbReference type="Pfam" id="PF25137">
    <property type="entry name" value="ADH_Fe_C"/>
    <property type="match status" value="1"/>
</dbReference>
<comment type="similarity">
    <text evidence="1">Belongs to the iron-containing alcohol dehydrogenase family.</text>
</comment>
<dbReference type="GO" id="GO:0046872">
    <property type="term" value="F:metal ion binding"/>
    <property type="evidence" value="ECO:0007669"/>
    <property type="project" value="InterPro"/>
</dbReference>
<dbReference type="Gene3D" id="1.20.1090.10">
    <property type="entry name" value="Dehydroquinate synthase-like - alpha domain"/>
    <property type="match status" value="1"/>
</dbReference>
<dbReference type="InterPro" id="IPR044731">
    <property type="entry name" value="BDH-like"/>
</dbReference>
<feature type="domain" description="Fe-containing alcohol dehydrogenase-like C-terminal" evidence="4">
    <location>
        <begin position="251"/>
        <end position="427"/>
    </location>
</feature>
<keyword evidence="6" id="KW-1185">Reference proteome</keyword>
<keyword evidence="2" id="KW-0560">Oxidoreductase</keyword>
<evidence type="ECO:0000256" key="2">
    <source>
        <dbReference type="ARBA" id="ARBA00023002"/>
    </source>
</evidence>
<evidence type="ECO:0000259" key="3">
    <source>
        <dbReference type="Pfam" id="PF00465"/>
    </source>
</evidence>
<dbReference type="FunFam" id="3.40.50.1970:FF:000003">
    <property type="entry name" value="Alcohol dehydrogenase, iron-containing"/>
    <property type="match status" value="1"/>
</dbReference>